<dbReference type="SMART" id="SM00267">
    <property type="entry name" value="GGDEF"/>
    <property type="match status" value="1"/>
</dbReference>
<comment type="subcellular location">
    <subcellularLocation>
        <location evidence="1">Cell membrane</location>
        <topology evidence="1">Multi-pass membrane protein</topology>
    </subcellularLocation>
</comment>
<evidence type="ECO:0000259" key="9">
    <source>
        <dbReference type="PROSITE" id="PS50113"/>
    </source>
</evidence>
<dbReference type="Pfam" id="PF08448">
    <property type="entry name" value="PAS_4"/>
    <property type="match status" value="1"/>
</dbReference>
<dbReference type="InterPro" id="IPR000160">
    <property type="entry name" value="GGDEF_dom"/>
</dbReference>
<reference evidence="12 13" key="1">
    <citation type="submission" date="2018-01" db="EMBL/GenBank/DDBJ databases">
        <title>Denitrification phenotypes of diverse strains of Pseudomonas stutzeri.</title>
        <authorList>
            <person name="Milligan D.A."/>
            <person name="Bergaust L."/>
            <person name="Bakken L.R."/>
            <person name="Frostegard A."/>
        </authorList>
    </citation>
    <scope>NUCLEOTIDE SEQUENCE [LARGE SCALE GENOMIC DNA]</scope>
    <source>
        <strain evidence="12 13">DSM 50238</strain>
    </source>
</reference>
<dbReference type="InterPro" id="IPR052155">
    <property type="entry name" value="Biofilm_reg_signaling"/>
</dbReference>
<dbReference type="Gene3D" id="3.20.20.450">
    <property type="entry name" value="EAL domain"/>
    <property type="match status" value="1"/>
</dbReference>
<comment type="caution">
    <text evidence="12">The sequence shown here is derived from an EMBL/GenBank/DDBJ whole genome shotgun (WGS) entry which is preliminary data.</text>
</comment>
<keyword evidence="6 7" id="KW-0472">Membrane</keyword>
<dbReference type="Pfam" id="PF13426">
    <property type="entry name" value="PAS_9"/>
    <property type="match status" value="1"/>
</dbReference>
<keyword evidence="5 7" id="KW-1133">Transmembrane helix</keyword>
<evidence type="ECO:0000259" key="10">
    <source>
        <dbReference type="PROSITE" id="PS50883"/>
    </source>
</evidence>
<dbReference type="InterPro" id="IPR001610">
    <property type="entry name" value="PAC"/>
</dbReference>
<dbReference type="SMART" id="SM00091">
    <property type="entry name" value="PAS"/>
    <property type="match status" value="2"/>
</dbReference>
<dbReference type="Pfam" id="PF07694">
    <property type="entry name" value="5TM-5TMR_LYT"/>
    <property type="match status" value="1"/>
</dbReference>
<organism evidence="12 13">
    <name type="scientific">Stutzerimonas degradans</name>
    <dbReference type="NCBI Taxonomy" id="2968968"/>
    <lineage>
        <taxon>Bacteria</taxon>
        <taxon>Pseudomonadati</taxon>
        <taxon>Pseudomonadota</taxon>
        <taxon>Gammaproteobacteria</taxon>
        <taxon>Pseudomonadales</taxon>
        <taxon>Pseudomonadaceae</taxon>
        <taxon>Stutzerimonas</taxon>
    </lineage>
</organism>
<dbReference type="Pfam" id="PF00563">
    <property type="entry name" value="EAL"/>
    <property type="match status" value="1"/>
</dbReference>
<evidence type="ECO:0000256" key="3">
    <source>
        <dbReference type="ARBA" id="ARBA00022692"/>
    </source>
</evidence>
<dbReference type="PROSITE" id="PS50113">
    <property type="entry name" value="PAC"/>
    <property type="match status" value="1"/>
</dbReference>
<dbReference type="CDD" id="cd00130">
    <property type="entry name" value="PAS"/>
    <property type="match status" value="2"/>
</dbReference>
<dbReference type="SMART" id="SM00052">
    <property type="entry name" value="EAL"/>
    <property type="match status" value="1"/>
</dbReference>
<feature type="domain" description="EAL" evidence="10">
    <location>
        <begin position="624"/>
        <end position="878"/>
    </location>
</feature>
<dbReference type="InterPro" id="IPR043128">
    <property type="entry name" value="Rev_trsase/Diguanyl_cyclase"/>
</dbReference>
<keyword evidence="4 12" id="KW-0808">Transferase</keyword>
<dbReference type="InterPro" id="IPR001633">
    <property type="entry name" value="EAL_dom"/>
</dbReference>
<dbReference type="GO" id="GO:0071555">
    <property type="term" value="P:cell wall organization"/>
    <property type="evidence" value="ECO:0007669"/>
    <property type="project" value="InterPro"/>
</dbReference>
<dbReference type="PANTHER" id="PTHR44757">
    <property type="entry name" value="DIGUANYLATE CYCLASE DGCP"/>
    <property type="match status" value="1"/>
</dbReference>
<feature type="domain" description="PAS" evidence="8">
    <location>
        <begin position="200"/>
        <end position="270"/>
    </location>
</feature>
<evidence type="ECO:0000256" key="5">
    <source>
        <dbReference type="ARBA" id="ARBA00022989"/>
    </source>
</evidence>
<dbReference type="RefSeq" id="WP_102828526.1">
    <property type="nucleotide sequence ID" value="NZ_CP065721.1"/>
</dbReference>
<dbReference type="SUPFAM" id="SSF141868">
    <property type="entry name" value="EAL domain-like"/>
    <property type="match status" value="1"/>
</dbReference>
<dbReference type="Gene3D" id="3.30.450.20">
    <property type="entry name" value="PAS domain"/>
    <property type="match status" value="2"/>
</dbReference>
<dbReference type="InterPro" id="IPR035919">
    <property type="entry name" value="EAL_sf"/>
</dbReference>
<dbReference type="InterPro" id="IPR035965">
    <property type="entry name" value="PAS-like_dom_sf"/>
</dbReference>
<dbReference type="SUPFAM" id="SSF55785">
    <property type="entry name" value="PYP-like sensor domain (PAS domain)"/>
    <property type="match status" value="2"/>
</dbReference>
<evidence type="ECO:0000256" key="2">
    <source>
        <dbReference type="ARBA" id="ARBA00022475"/>
    </source>
</evidence>
<dbReference type="InterPro" id="IPR011620">
    <property type="entry name" value="Sig_transdc_His_kinase_LytS_TM"/>
</dbReference>
<dbReference type="NCBIfam" id="TIGR00229">
    <property type="entry name" value="sensory_box"/>
    <property type="match status" value="2"/>
</dbReference>
<keyword evidence="13" id="KW-1185">Reference proteome</keyword>
<dbReference type="GO" id="GO:0005886">
    <property type="term" value="C:plasma membrane"/>
    <property type="evidence" value="ECO:0007669"/>
    <property type="project" value="UniProtKB-SubCell"/>
</dbReference>
<dbReference type="EMBL" id="POUK01000003">
    <property type="protein sequence ID" value="PNF76750.1"/>
    <property type="molecule type" value="Genomic_DNA"/>
</dbReference>
<feature type="transmembrane region" description="Helical" evidence="7">
    <location>
        <begin position="99"/>
        <end position="120"/>
    </location>
</feature>
<dbReference type="PROSITE" id="PS50883">
    <property type="entry name" value="EAL"/>
    <property type="match status" value="1"/>
</dbReference>
<protein>
    <submittedName>
        <fullName evidence="12">Histidine kinase</fullName>
    </submittedName>
</protein>
<evidence type="ECO:0000256" key="1">
    <source>
        <dbReference type="ARBA" id="ARBA00004651"/>
    </source>
</evidence>
<dbReference type="NCBIfam" id="TIGR00254">
    <property type="entry name" value="GGDEF"/>
    <property type="match status" value="1"/>
</dbReference>
<keyword evidence="4 12" id="KW-0418">Kinase</keyword>
<dbReference type="PANTHER" id="PTHR44757:SF2">
    <property type="entry name" value="BIOFILM ARCHITECTURE MAINTENANCE PROTEIN MBAA"/>
    <property type="match status" value="1"/>
</dbReference>
<dbReference type="InterPro" id="IPR029787">
    <property type="entry name" value="Nucleotide_cyclase"/>
</dbReference>
<dbReference type="PROSITE" id="PS50112">
    <property type="entry name" value="PAS"/>
    <property type="match status" value="2"/>
</dbReference>
<feature type="domain" description="PAC" evidence="9">
    <location>
        <begin position="393"/>
        <end position="445"/>
    </location>
</feature>
<feature type="transmembrane region" description="Helical" evidence="7">
    <location>
        <begin position="69"/>
        <end position="92"/>
    </location>
</feature>
<dbReference type="InterPro" id="IPR000700">
    <property type="entry name" value="PAS-assoc_C"/>
</dbReference>
<evidence type="ECO:0000256" key="4">
    <source>
        <dbReference type="ARBA" id="ARBA00022777"/>
    </source>
</evidence>
<evidence type="ECO:0000256" key="6">
    <source>
        <dbReference type="ARBA" id="ARBA00023136"/>
    </source>
</evidence>
<dbReference type="CDD" id="cd01948">
    <property type="entry name" value="EAL"/>
    <property type="match status" value="1"/>
</dbReference>
<gene>
    <name evidence="12" type="ORF">CXK95_10125</name>
</gene>
<sequence length="885" mass="97829">MITNVLVENTVILFALCWPLSFYSSSWTRKDRPVAQCAAGTWFGIACIIGMMIPNAIQAGLVFDARTVVLSMAALFGGPLVAGIAGALAAAYRIWLGGIGMLTGLGNVLLPIVLGLAYRYCHQRGLVRIGCWQLLAFGLLLHFGVLGLVALLLPTAVVLTAFREVAATLLVALPLGTTALGLLIKDLIKRNNTEQALKISEARLRAITQALPDLLLVIDEDGRYLDIICSERSLLYDDPSRLIGRRLHDVMPPAEEQRFLDFIHETLRSDTPQLLEYTMQTLGGRRVFEGRALALDIPDMEKRAVVWLSRDITERTNAELEQRIAAIAFESQQGMLITDADNRILRVNKAFSQISGFTSEEAIGQTTRLLASGKHDADFYRAMWESIATTGTWIGEIWNRRKNGEVYPEWLTISAVKDAQGKISHYVAAFSDITDRKLAEQRIHHLAFYDPLTGLPNRRLLLDRLQQAMASSRRTGQLGALMFIDLDNFKNINDLHGHQTGDEVLRLAAGRLSANIRASDTVARLGGDEFVVMLEGLASDAVLAGSQAEHVGMKLLSSLDGAYRLNELNLHSSASIGVVLFGEDDSTSDELMKRADMSMYEAKLSGKNALRFFDPRMQQAVQERLRLEEEIRRGVLTGEFFLYLQAQVEQTRGLTGAEALVRWRHPQRGLLSPAEFIVQAERAGLVQELDVLMLRQACLQLAQWSGRVGFDELTLAVNISAHLVYQDDFISLLLQLLQASGANPQRLKLELTETLLLDNMPEAIARMNQLKAHGIRFSIDDFGTGYSSMSYLQQLPLDQLKIDQAFVRGLPDDASSQTIVRATCALAAGLGLEVIAEGVESEEQRTALLANGCHRYQGYLFGKPMPVEEFERLVVAQPQRASASG</sequence>
<proteinExistence type="predicted"/>
<dbReference type="GO" id="GO:0000155">
    <property type="term" value="F:phosphorelay sensor kinase activity"/>
    <property type="evidence" value="ECO:0007669"/>
    <property type="project" value="InterPro"/>
</dbReference>
<feature type="transmembrane region" description="Helical" evidence="7">
    <location>
        <begin position="6"/>
        <end position="25"/>
    </location>
</feature>
<dbReference type="Proteomes" id="UP000235881">
    <property type="component" value="Unassembled WGS sequence"/>
</dbReference>
<evidence type="ECO:0000259" key="11">
    <source>
        <dbReference type="PROSITE" id="PS50887"/>
    </source>
</evidence>
<dbReference type="CDD" id="cd01949">
    <property type="entry name" value="GGDEF"/>
    <property type="match status" value="1"/>
</dbReference>
<keyword evidence="3 7" id="KW-0812">Transmembrane</keyword>
<dbReference type="Gene3D" id="3.30.70.270">
    <property type="match status" value="1"/>
</dbReference>
<feature type="domain" description="PAS" evidence="8">
    <location>
        <begin position="320"/>
        <end position="366"/>
    </location>
</feature>
<dbReference type="SMART" id="SM00086">
    <property type="entry name" value="PAC"/>
    <property type="match status" value="2"/>
</dbReference>
<name>A0A8E2U1I2_9GAMM</name>
<feature type="transmembrane region" description="Helical" evidence="7">
    <location>
        <begin position="132"/>
        <end position="153"/>
    </location>
</feature>
<dbReference type="Pfam" id="PF00990">
    <property type="entry name" value="GGDEF"/>
    <property type="match status" value="1"/>
</dbReference>
<dbReference type="AlphaFoldDB" id="A0A8E2U1I2"/>
<accession>A0A8E2U1I2</accession>
<evidence type="ECO:0000313" key="13">
    <source>
        <dbReference type="Proteomes" id="UP000235881"/>
    </source>
</evidence>
<dbReference type="InterPro" id="IPR000014">
    <property type="entry name" value="PAS"/>
</dbReference>
<dbReference type="InterPro" id="IPR013656">
    <property type="entry name" value="PAS_4"/>
</dbReference>
<feature type="domain" description="GGDEF" evidence="11">
    <location>
        <begin position="477"/>
        <end position="615"/>
    </location>
</feature>
<feature type="transmembrane region" description="Helical" evidence="7">
    <location>
        <begin position="165"/>
        <end position="184"/>
    </location>
</feature>
<evidence type="ECO:0000256" key="7">
    <source>
        <dbReference type="SAM" id="Phobius"/>
    </source>
</evidence>
<dbReference type="SUPFAM" id="SSF55073">
    <property type="entry name" value="Nucleotide cyclase"/>
    <property type="match status" value="1"/>
</dbReference>
<evidence type="ECO:0000259" key="8">
    <source>
        <dbReference type="PROSITE" id="PS50112"/>
    </source>
</evidence>
<evidence type="ECO:0000313" key="12">
    <source>
        <dbReference type="EMBL" id="PNF76750.1"/>
    </source>
</evidence>
<feature type="transmembrane region" description="Helical" evidence="7">
    <location>
        <begin position="37"/>
        <end position="57"/>
    </location>
</feature>
<keyword evidence="2" id="KW-1003">Cell membrane</keyword>
<dbReference type="PROSITE" id="PS50887">
    <property type="entry name" value="GGDEF"/>
    <property type="match status" value="1"/>
</dbReference>